<comment type="caution">
    <text evidence="2">The sequence shown here is derived from an EMBL/GenBank/DDBJ whole genome shotgun (WGS) entry which is preliminary data.</text>
</comment>
<sequence length="108" mass="11736">MGSPSASCTHGEDGQRSRSNGTASGALGMRHEVSSSYLGGDLQRSFPSILSADRELGRLADQDAGLLEAGTFHWVIKSKRNIDETVGGAVSGCRRMRWERMMAFLMWS</sequence>
<proteinExistence type="predicted"/>
<dbReference type="AlphaFoldDB" id="A0A4Z2I6J8"/>
<evidence type="ECO:0000256" key="1">
    <source>
        <dbReference type="SAM" id="MobiDB-lite"/>
    </source>
</evidence>
<feature type="region of interest" description="Disordered" evidence="1">
    <location>
        <begin position="1"/>
        <end position="26"/>
    </location>
</feature>
<dbReference type="EMBL" id="SRLO01000122">
    <property type="protein sequence ID" value="TNN73667.1"/>
    <property type="molecule type" value="Genomic_DNA"/>
</dbReference>
<dbReference type="Proteomes" id="UP000314294">
    <property type="component" value="Unassembled WGS sequence"/>
</dbReference>
<gene>
    <name evidence="2" type="ORF">EYF80_016047</name>
</gene>
<organism evidence="2 3">
    <name type="scientific">Liparis tanakae</name>
    <name type="common">Tanaka's snailfish</name>
    <dbReference type="NCBI Taxonomy" id="230148"/>
    <lineage>
        <taxon>Eukaryota</taxon>
        <taxon>Metazoa</taxon>
        <taxon>Chordata</taxon>
        <taxon>Craniata</taxon>
        <taxon>Vertebrata</taxon>
        <taxon>Euteleostomi</taxon>
        <taxon>Actinopterygii</taxon>
        <taxon>Neopterygii</taxon>
        <taxon>Teleostei</taxon>
        <taxon>Neoteleostei</taxon>
        <taxon>Acanthomorphata</taxon>
        <taxon>Eupercaria</taxon>
        <taxon>Perciformes</taxon>
        <taxon>Cottioidei</taxon>
        <taxon>Cottales</taxon>
        <taxon>Liparidae</taxon>
        <taxon>Liparis</taxon>
    </lineage>
</organism>
<keyword evidence="3" id="KW-1185">Reference proteome</keyword>
<name>A0A4Z2I6J8_9TELE</name>
<reference evidence="2 3" key="1">
    <citation type="submission" date="2019-03" db="EMBL/GenBank/DDBJ databases">
        <title>First draft genome of Liparis tanakae, snailfish: a comprehensive survey of snailfish specific genes.</title>
        <authorList>
            <person name="Kim W."/>
            <person name="Song I."/>
            <person name="Jeong J.-H."/>
            <person name="Kim D."/>
            <person name="Kim S."/>
            <person name="Ryu S."/>
            <person name="Song J.Y."/>
            <person name="Lee S.K."/>
        </authorList>
    </citation>
    <scope>NUCLEOTIDE SEQUENCE [LARGE SCALE GENOMIC DNA]</scope>
    <source>
        <tissue evidence="2">Muscle</tissue>
    </source>
</reference>
<evidence type="ECO:0000313" key="2">
    <source>
        <dbReference type="EMBL" id="TNN73667.1"/>
    </source>
</evidence>
<protein>
    <submittedName>
        <fullName evidence="2">Uncharacterized protein</fullName>
    </submittedName>
</protein>
<accession>A0A4Z2I6J8</accession>
<evidence type="ECO:0000313" key="3">
    <source>
        <dbReference type="Proteomes" id="UP000314294"/>
    </source>
</evidence>